<accession>A0A8X7WW40</accession>
<keyword evidence="13" id="KW-0175">Coiled coil</keyword>
<comment type="pathway">
    <text evidence="2">Protein modification; protein glycosylation.</text>
</comment>
<feature type="region of interest" description="Disordered" evidence="14">
    <location>
        <begin position="20"/>
        <end position="59"/>
    </location>
</feature>
<evidence type="ECO:0000256" key="2">
    <source>
        <dbReference type="ARBA" id="ARBA00004922"/>
    </source>
</evidence>
<dbReference type="AlphaFoldDB" id="A0A8X7WW40"/>
<dbReference type="Pfam" id="PF12796">
    <property type="entry name" value="Ank_2"/>
    <property type="match status" value="1"/>
</dbReference>
<evidence type="ECO:0000256" key="12">
    <source>
        <dbReference type="PROSITE-ProRule" id="PRU00023"/>
    </source>
</evidence>
<dbReference type="SUPFAM" id="SSF48403">
    <property type="entry name" value="Ankyrin repeat"/>
    <property type="match status" value="1"/>
</dbReference>
<dbReference type="Proteomes" id="UP000886611">
    <property type="component" value="Unassembled WGS sequence"/>
</dbReference>
<reference evidence="17 18" key="1">
    <citation type="journal article" date="2021" name="Cell">
        <title>Tracing the genetic footprints of vertebrate landing in non-teleost ray-finned fishes.</title>
        <authorList>
            <person name="Bi X."/>
            <person name="Wang K."/>
            <person name="Yang L."/>
            <person name="Pan H."/>
            <person name="Jiang H."/>
            <person name="Wei Q."/>
            <person name="Fang M."/>
            <person name="Yu H."/>
            <person name="Zhu C."/>
            <person name="Cai Y."/>
            <person name="He Y."/>
            <person name="Gan X."/>
            <person name="Zeng H."/>
            <person name="Yu D."/>
            <person name="Zhu Y."/>
            <person name="Jiang H."/>
            <person name="Qiu Q."/>
            <person name="Yang H."/>
            <person name="Zhang Y.E."/>
            <person name="Wang W."/>
            <person name="Zhu M."/>
            <person name="He S."/>
            <person name="Zhang G."/>
        </authorList>
    </citation>
    <scope>NUCLEOTIDE SEQUENCE [LARGE SCALE GENOMIC DNA]</scope>
    <source>
        <strain evidence="17">Bchr_013</strain>
    </source>
</reference>
<proteinExistence type="inferred from homology"/>
<dbReference type="SMART" id="SM00248">
    <property type="entry name" value="ANK"/>
    <property type="match status" value="6"/>
</dbReference>
<comment type="caution">
    <text evidence="17">The sequence shown here is derived from an EMBL/GenBank/DDBJ whole genome shotgun (WGS) entry which is preliminary data.</text>
</comment>
<dbReference type="Gene3D" id="3.30.710.10">
    <property type="entry name" value="Potassium Channel Kv1.1, Chain A"/>
    <property type="match status" value="1"/>
</dbReference>
<dbReference type="SMART" id="SM00225">
    <property type="entry name" value="BTB"/>
    <property type="match status" value="1"/>
</dbReference>
<dbReference type="InterPro" id="IPR050776">
    <property type="entry name" value="Ank_Repeat/CDKN_Inhibitor"/>
</dbReference>
<feature type="non-terminal residue" evidence="17">
    <location>
        <position position="721"/>
    </location>
</feature>
<evidence type="ECO:0000256" key="6">
    <source>
        <dbReference type="ARBA" id="ARBA00022692"/>
    </source>
</evidence>
<feature type="repeat" description="ANK" evidence="12">
    <location>
        <begin position="197"/>
        <end position="222"/>
    </location>
</feature>
<evidence type="ECO:0000256" key="15">
    <source>
        <dbReference type="SAM" id="Phobius"/>
    </source>
</evidence>
<protein>
    <submittedName>
        <fullName evidence="17">ANR42 protein</fullName>
    </submittedName>
</protein>
<keyword evidence="7" id="KW-0677">Repeat</keyword>
<keyword evidence="4" id="KW-0328">Glycosyltransferase</keyword>
<evidence type="ECO:0000256" key="10">
    <source>
        <dbReference type="ARBA" id="ARBA00023043"/>
    </source>
</evidence>
<keyword evidence="5" id="KW-0808">Transferase</keyword>
<feature type="repeat" description="ANK" evidence="12">
    <location>
        <begin position="67"/>
        <end position="99"/>
    </location>
</feature>
<evidence type="ECO:0000256" key="14">
    <source>
        <dbReference type="SAM" id="MobiDB-lite"/>
    </source>
</evidence>
<feature type="compositionally biased region" description="Low complexity" evidence="14">
    <location>
        <begin position="28"/>
        <end position="41"/>
    </location>
</feature>
<dbReference type="PROSITE" id="PS50088">
    <property type="entry name" value="ANK_REPEAT"/>
    <property type="match status" value="4"/>
</dbReference>
<feature type="domain" description="BTB" evidence="16">
    <location>
        <begin position="451"/>
        <end position="520"/>
    </location>
</feature>
<evidence type="ECO:0000256" key="11">
    <source>
        <dbReference type="ARBA" id="ARBA00023136"/>
    </source>
</evidence>
<feature type="transmembrane region" description="Helical" evidence="15">
    <location>
        <begin position="680"/>
        <end position="702"/>
    </location>
</feature>
<dbReference type="GO" id="GO:0016758">
    <property type="term" value="F:hexosyltransferase activity"/>
    <property type="evidence" value="ECO:0007669"/>
    <property type="project" value="InterPro"/>
</dbReference>
<evidence type="ECO:0000256" key="7">
    <source>
        <dbReference type="ARBA" id="ARBA00022737"/>
    </source>
</evidence>
<evidence type="ECO:0000256" key="1">
    <source>
        <dbReference type="ARBA" id="ARBA00004477"/>
    </source>
</evidence>
<feature type="non-terminal residue" evidence="17">
    <location>
        <position position="1"/>
    </location>
</feature>
<dbReference type="Pfam" id="PF03155">
    <property type="entry name" value="Alg6_Alg8"/>
    <property type="match status" value="1"/>
</dbReference>
<dbReference type="Pfam" id="PF02214">
    <property type="entry name" value="BTB_2"/>
    <property type="match status" value="1"/>
</dbReference>
<dbReference type="PROSITE" id="PS50297">
    <property type="entry name" value="ANK_REP_REGION"/>
    <property type="match status" value="3"/>
</dbReference>
<dbReference type="GO" id="GO:0051260">
    <property type="term" value="P:protein homooligomerization"/>
    <property type="evidence" value="ECO:0007669"/>
    <property type="project" value="InterPro"/>
</dbReference>
<name>A0A8X7WW40_POLSE</name>
<gene>
    <name evidence="17" type="primary">Ankrd42</name>
    <name evidence="17" type="ORF">GTO96_0013129</name>
</gene>
<dbReference type="PANTHER" id="PTHR24201:SF2">
    <property type="entry name" value="ANKYRIN REPEAT DOMAIN-CONTAINING PROTEIN 42"/>
    <property type="match status" value="1"/>
</dbReference>
<dbReference type="PROSITE" id="PS50097">
    <property type="entry name" value="BTB"/>
    <property type="match status" value="1"/>
</dbReference>
<dbReference type="Gene3D" id="1.25.40.20">
    <property type="entry name" value="Ankyrin repeat-containing domain"/>
    <property type="match status" value="2"/>
</dbReference>
<keyword evidence="18" id="KW-1185">Reference proteome</keyword>
<dbReference type="SUPFAM" id="SSF54695">
    <property type="entry name" value="POZ domain"/>
    <property type="match status" value="1"/>
</dbReference>
<evidence type="ECO:0000256" key="4">
    <source>
        <dbReference type="ARBA" id="ARBA00022676"/>
    </source>
</evidence>
<comment type="subcellular location">
    <subcellularLocation>
        <location evidence="1">Endoplasmic reticulum membrane</location>
        <topology evidence="1">Multi-pass membrane protein</topology>
    </subcellularLocation>
</comment>
<evidence type="ECO:0000256" key="9">
    <source>
        <dbReference type="ARBA" id="ARBA00022989"/>
    </source>
</evidence>
<organism evidence="17 18">
    <name type="scientific">Polypterus senegalus</name>
    <name type="common">Senegal bichir</name>
    <dbReference type="NCBI Taxonomy" id="55291"/>
    <lineage>
        <taxon>Eukaryota</taxon>
        <taxon>Metazoa</taxon>
        <taxon>Chordata</taxon>
        <taxon>Craniata</taxon>
        <taxon>Vertebrata</taxon>
        <taxon>Euteleostomi</taxon>
        <taxon>Actinopterygii</taxon>
        <taxon>Polypteriformes</taxon>
        <taxon>Polypteridae</taxon>
        <taxon>Polypterus</taxon>
    </lineage>
</organism>
<feature type="repeat" description="ANK" evidence="12">
    <location>
        <begin position="164"/>
        <end position="196"/>
    </location>
</feature>
<dbReference type="GO" id="GO:0005789">
    <property type="term" value="C:endoplasmic reticulum membrane"/>
    <property type="evidence" value="ECO:0007669"/>
    <property type="project" value="UniProtKB-SubCell"/>
</dbReference>
<evidence type="ECO:0000313" key="17">
    <source>
        <dbReference type="EMBL" id="KAG2456655.1"/>
    </source>
</evidence>
<dbReference type="InterPro" id="IPR011333">
    <property type="entry name" value="SKP1/BTB/POZ_sf"/>
</dbReference>
<keyword evidence="6 15" id="KW-0812">Transmembrane</keyword>
<feature type="coiled-coil region" evidence="13">
    <location>
        <begin position="360"/>
        <end position="446"/>
    </location>
</feature>
<keyword evidence="9 15" id="KW-1133">Transmembrane helix</keyword>
<evidence type="ECO:0000259" key="16">
    <source>
        <dbReference type="PROSITE" id="PS50097"/>
    </source>
</evidence>
<dbReference type="InterPro" id="IPR004856">
    <property type="entry name" value="Glyco_trans_ALG6/ALG8"/>
</dbReference>
<dbReference type="PANTHER" id="PTHR24201">
    <property type="entry name" value="ANK_REP_REGION DOMAIN-CONTAINING PROTEIN"/>
    <property type="match status" value="1"/>
</dbReference>
<sequence length="721" mass="81199">MELGSSTLWGPVATARGHLDGSRAMDCSTSTTPGSAAGSETRYIRSASGCPSSTSATPGGIAGKKKTNFYSIHDAVRAGNVEELAQLVRNGANINEADSEHKFTPLHWAALSGSLEALLVNGANLSAKDDRGCTPAHIASAHGHSYTLQTILRSGVDANTPDKNNWKPVHYAAFHGRLGCLQFLLKWGASVDDVENNGNTPAHLAAMEGHLHCFKFLVSQGAYITYTLGARNDQGETPKDLAQRFYKSSITQYIEAVEYERDHPQEQETAGQGHLNCLQWLIEMGADCNIMNDAGETAKDTAKRFAQLAAVKLLGGRSQEESDEEIQTDDPSFFEKHSVEGSTDGPNGPNMCLGEKKEGRMRAFKKIEDLERLLEIAKSNYRQLGGILEEDRKKRRETTEAERTIQELQAQLEYERLHRERLECKVDEYMEEIGKLNKSLDRYRTEQIMSELVTLNVGGKLYTTSRATLACYPDSMLGAMFSGKLPSSKDSQGNCFIDRDGKIFRHILNFLRTSHLDLPDDFREMKLLKREADFYQIQPLIEALQEKEKEMSLRSTDFEVHRNWLAITHNLPVAQWYYEATSEWTLDYPPLFAWFEFFLSQFAKYFDKNMLEIKNLNYASEATVLFQRCSVIVSDILFIYAVREKDGKLLNSLEATYLTGLIPLEVFCEIIFPLTPLKEAFPFLPLLLTSVYCALGVSYSFIKLYVSMINYTEDSKHEKRH</sequence>
<dbReference type="EMBL" id="JAATIS010008602">
    <property type="protein sequence ID" value="KAG2456655.1"/>
    <property type="molecule type" value="Genomic_DNA"/>
</dbReference>
<keyword evidence="11 15" id="KW-0472">Membrane</keyword>
<evidence type="ECO:0000256" key="5">
    <source>
        <dbReference type="ARBA" id="ARBA00022679"/>
    </source>
</evidence>
<feature type="region of interest" description="Disordered" evidence="14">
    <location>
        <begin position="316"/>
        <end position="350"/>
    </location>
</feature>
<dbReference type="InterPro" id="IPR000210">
    <property type="entry name" value="BTB/POZ_dom"/>
</dbReference>
<evidence type="ECO:0000256" key="8">
    <source>
        <dbReference type="ARBA" id="ARBA00022824"/>
    </source>
</evidence>
<evidence type="ECO:0000313" key="18">
    <source>
        <dbReference type="Proteomes" id="UP000886611"/>
    </source>
</evidence>
<dbReference type="InterPro" id="IPR003131">
    <property type="entry name" value="T1-type_BTB"/>
</dbReference>
<evidence type="ECO:0000256" key="3">
    <source>
        <dbReference type="ARBA" id="ARBA00008715"/>
    </source>
</evidence>
<keyword evidence="10 12" id="KW-0040">ANK repeat</keyword>
<feature type="repeat" description="ANK" evidence="12">
    <location>
        <begin position="131"/>
        <end position="163"/>
    </location>
</feature>
<dbReference type="InterPro" id="IPR036770">
    <property type="entry name" value="Ankyrin_rpt-contain_sf"/>
</dbReference>
<dbReference type="InterPro" id="IPR002110">
    <property type="entry name" value="Ankyrin_rpt"/>
</dbReference>
<dbReference type="Pfam" id="PF13637">
    <property type="entry name" value="Ank_4"/>
    <property type="match status" value="2"/>
</dbReference>
<comment type="similarity">
    <text evidence="3">Belongs to the ALG6/ALG8 glucosyltransferase family.</text>
</comment>
<evidence type="ECO:0000256" key="13">
    <source>
        <dbReference type="SAM" id="Coils"/>
    </source>
</evidence>
<keyword evidence="8" id="KW-0256">Endoplasmic reticulum</keyword>